<dbReference type="EMBL" id="SIDB01000004">
    <property type="protein sequence ID" value="KAI3433919.1"/>
    <property type="molecule type" value="Genomic_DNA"/>
</dbReference>
<dbReference type="GO" id="GO:0046906">
    <property type="term" value="F:tetrapyrrole binding"/>
    <property type="evidence" value="ECO:0007669"/>
    <property type="project" value="TreeGrafter"/>
</dbReference>
<dbReference type="PANTHER" id="PTHR34800:SF1">
    <property type="entry name" value="TETRAPYRROLE-BINDING PROTEIN, CHLOROPLASTIC"/>
    <property type="match status" value="1"/>
</dbReference>
<feature type="region of interest" description="Disordered" evidence="1">
    <location>
        <begin position="48"/>
        <end position="79"/>
    </location>
</feature>
<gene>
    <name evidence="3" type="ORF">D9Q98_003721</name>
</gene>
<feature type="domain" description="GUN4-like" evidence="2">
    <location>
        <begin position="89"/>
        <end position="227"/>
    </location>
</feature>
<evidence type="ECO:0000256" key="1">
    <source>
        <dbReference type="SAM" id="MobiDB-lite"/>
    </source>
</evidence>
<organism evidence="3 4">
    <name type="scientific">Chlorella vulgaris</name>
    <name type="common">Green alga</name>
    <dbReference type="NCBI Taxonomy" id="3077"/>
    <lineage>
        <taxon>Eukaryota</taxon>
        <taxon>Viridiplantae</taxon>
        <taxon>Chlorophyta</taxon>
        <taxon>core chlorophytes</taxon>
        <taxon>Trebouxiophyceae</taxon>
        <taxon>Chlorellales</taxon>
        <taxon>Chlorellaceae</taxon>
        <taxon>Chlorella clade</taxon>
        <taxon>Chlorella</taxon>
    </lineage>
</organism>
<reference evidence="3" key="1">
    <citation type="journal article" date="2019" name="Plant J.">
        <title>Chlorella vulgaris genome assembly and annotation reveals the molecular basis for metabolic acclimation to high light conditions.</title>
        <authorList>
            <person name="Cecchin M."/>
            <person name="Marcolungo L."/>
            <person name="Rossato M."/>
            <person name="Girolomoni L."/>
            <person name="Cosentino E."/>
            <person name="Cuine S."/>
            <person name="Li-Beisson Y."/>
            <person name="Delledonne M."/>
            <person name="Ballottari M."/>
        </authorList>
    </citation>
    <scope>NUCLEOTIDE SEQUENCE</scope>
    <source>
        <strain evidence="3">211/11P</strain>
    </source>
</reference>
<protein>
    <recommendedName>
        <fullName evidence="2">GUN4-like domain-containing protein</fullName>
    </recommendedName>
</protein>
<dbReference type="SUPFAM" id="SSF140869">
    <property type="entry name" value="GUN4-like"/>
    <property type="match status" value="1"/>
</dbReference>
<dbReference type="CDD" id="cd16383">
    <property type="entry name" value="GUN4"/>
    <property type="match status" value="1"/>
</dbReference>
<keyword evidence="4" id="KW-1185">Reference proteome</keyword>
<dbReference type="AlphaFoldDB" id="A0A9D4TT40"/>
<reference evidence="3" key="2">
    <citation type="submission" date="2020-11" db="EMBL/GenBank/DDBJ databases">
        <authorList>
            <person name="Cecchin M."/>
            <person name="Marcolungo L."/>
            <person name="Rossato M."/>
            <person name="Girolomoni L."/>
            <person name="Cosentino E."/>
            <person name="Cuine S."/>
            <person name="Li-Beisson Y."/>
            <person name="Delledonne M."/>
            <person name="Ballottari M."/>
        </authorList>
    </citation>
    <scope>NUCLEOTIDE SEQUENCE</scope>
    <source>
        <strain evidence="3">211/11P</strain>
        <tissue evidence="3">Whole cell</tissue>
    </source>
</reference>
<dbReference type="OrthoDB" id="4835at2759"/>
<dbReference type="InterPro" id="IPR008629">
    <property type="entry name" value="GUN4-like"/>
</dbReference>
<dbReference type="InterPro" id="IPR037215">
    <property type="entry name" value="GUN4-like_sf"/>
</dbReference>
<feature type="region of interest" description="Disordered" evidence="1">
    <location>
        <begin position="232"/>
        <end position="256"/>
    </location>
</feature>
<proteinExistence type="predicted"/>
<dbReference type="Proteomes" id="UP001055712">
    <property type="component" value="Unassembled WGS sequence"/>
</dbReference>
<dbReference type="PANTHER" id="PTHR34800">
    <property type="entry name" value="TETRAPYRROLE-BINDING PROTEIN, CHLOROPLASTIC"/>
    <property type="match status" value="1"/>
</dbReference>
<dbReference type="Gene3D" id="1.25.40.620">
    <property type="match status" value="1"/>
</dbReference>
<accession>A0A9D4TT40</accession>
<dbReference type="GO" id="GO:0010019">
    <property type="term" value="P:chloroplast-nucleus signaling pathway"/>
    <property type="evidence" value="ECO:0007669"/>
    <property type="project" value="TreeGrafter"/>
</dbReference>
<feature type="compositionally biased region" description="Low complexity" evidence="1">
    <location>
        <begin position="63"/>
        <end position="74"/>
    </location>
</feature>
<comment type="caution">
    <text evidence="3">The sequence shown here is derived from an EMBL/GenBank/DDBJ whole genome shotgun (WGS) entry which is preliminary data.</text>
</comment>
<dbReference type="Gene3D" id="1.10.10.1770">
    <property type="entry name" value="Gun4-like"/>
    <property type="match status" value="1"/>
</dbReference>
<evidence type="ECO:0000259" key="2">
    <source>
        <dbReference type="Pfam" id="PF05419"/>
    </source>
</evidence>
<name>A0A9D4TT40_CHLVU</name>
<dbReference type="Pfam" id="PF05419">
    <property type="entry name" value="GUN4"/>
    <property type="match status" value="1"/>
</dbReference>
<sequence>MASLATCHRTGLVADARRCAKQQRPAAATRSRASLVVRASTESKNLFNTSVSLGPKAPGQGGSSSSLGSPSASSKPQITLDDVPLASGVDVDYSKLRDLLKEGKWREAEDETRELLIQAAGPAAVRRGWVYFSEVKFIPVDDMRALDGLWKAASGGKYGYSAQREVWVQKGRQWTKFFKAIDWVQGENNVYRKWPSEFDYSADAPKGHLPLTNALRGTRLFENIMEHEAFAKPMPGSNSSNGNGSNGAGQPGWLNK</sequence>
<evidence type="ECO:0000313" key="4">
    <source>
        <dbReference type="Proteomes" id="UP001055712"/>
    </source>
</evidence>
<dbReference type="GO" id="GO:0009507">
    <property type="term" value="C:chloroplast"/>
    <property type="evidence" value="ECO:0007669"/>
    <property type="project" value="TreeGrafter"/>
</dbReference>
<evidence type="ECO:0000313" key="3">
    <source>
        <dbReference type="EMBL" id="KAI3433919.1"/>
    </source>
</evidence>